<dbReference type="GO" id="GO:0003743">
    <property type="term" value="F:translation initiation factor activity"/>
    <property type="evidence" value="ECO:0007669"/>
    <property type="project" value="UniProtKB-UniRule"/>
</dbReference>
<dbReference type="Pfam" id="PF04760">
    <property type="entry name" value="IF2_N"/>
    <property type="match status" value="2"/>
</dbReference>
<dbReference type="HOGENOM" id="CLU_006301_5_1_9"/>
<protein>
    <recommendedName>
        <fullName evidence="2 8">Translation initiation factor IF-2</fullName>
    </recommendedName>
</protein>
<dbReference type="FunFam" id="3.40.50.10050:FF:000001">
    <property type="entry name" value="Translation initiation factor IF-2"/>
    <property type="match status" value="1"/>
</dbReference>
<dbReference type="SUPFAM" id="SSF52156">
    <property type="entry name" value="Initiation factor IF2/eIF5b, domain 3"/>
    <property type="match status" value="1"/>
</dbReference>
<keyword evidence="13" id="KW-1185">Reference proteome</keyword>
<dbReference type="Gene3D" id="3.40.50.10050">
    <property type="entry name" value="Translation initiation factor IF- 2, domain 3"/>
    <property type="match status" value="1"/>
</dbReference>
<dbReference type="Gene3D" id="2.40.30.10">
    <property type="entry name" value="Translation factors"/>
    <property type="match status" value="2"/>
</dbReference>
<feature type="binding site" evidence="8">
    <location>
        <begin position="593"/>
        <end position="596"/>
    </location>
    <ligand>
        <name>GTP</name>
        <dbReference type="ChEBI" id="CHEBI:37565"/>
    </ligand>
</feature>
<evidence type="ECO:0000313" key="12">
    <source>
        <dbReference type="EMBL" id="ESL04731.1"/>
    </source>
</evidence>
<dbReference type="eggNOG" id="COG0532">
    <property type="taxonomic scope" value="Bacteria"/>
</dbReference>
<proteinExistence type="inferred from homology"/>
<dbReference type="Gene3D" id="3.40.50.300">
    <property type="entry name" value="P-loop containing nucleotide triphosphate hydrolases"/>
    <property type="match status" value="1"/>
</dbReference>
<evidence type="ECO:0000256" key="4">
    <source>
        <dbReference type="ARBA" id="ARBA00022741"/>
    </source>
</evidence>
<feature type="compositionally biased region" description="Basic and acidic residues" evidence="10">
    <location>
        <begin position="55"/>
        <end position="69"/>
    </location>
</feature>
<evidence type="ECO:0000256" key="1">
    <source>
        <dbReference type="ARBA" id="ARBA00007733"/>
    </source>
</evidence>
<keyword evidence="8" id="KW-0963">Cytoplasm</keyword>
<evidence type="ECO:0000256" key="3">
    <source>
        <dbReference type="ARBA" id="ARBA00022540"/>
    </source>
</evidence>
<name>V2YAP5_9FIRM</name>
<evidence type="ECO:0000256" key="9">
    <source>
        <dbReference type="RuleBase" id="RU000644"/>
    </source>
</evidence>
<feature type="binding site" evidence="8">
    <location>
        <begin position="493"/>
        <end position="500"/>
    </location>
    <ligand>
        <name>GTP</name>
        <dbReference type="ChEBI" id="CHEBI:37565"/>
    </ligand>
</feature>
<keyword evidence="5 8" id="KW-0648">Protein biosynthesis</keyword>
<dbReference type="InterPro" id="IPR006847">
    <property type="entry name" value="IF2_N"/>
</dbReference>
<sequence>MSKIKVSELAAEVNLKSKEVVDFLHENGYENVKNMNSILSEEEEKTVRMKFAPETIKKVKPEPKAEAKPKRVKQTSAPKPMKQTFDGRPPEVREAAERKAKKISAEAEAKKALQKEESGAKEAKVKEIKSEEAKMAEAKSAKNESTAVEKETKVKEPKVKESQGEAKEQKAVQAKEPEEKVVSESPSVSPEEAAIAFARKKASQAAALNSDKPGKSNASGSGNKAQKQGDRKRADRPQGQRDSSKEGNRENRSRQGDGQNKNEGFRGGRNSERPQGQRGDKPFNKDGNSSNDRRGAAGGSRNGNNAGARGGQSRGQSSAGGEERIITKTGNRDREREREREKAKERERAEKNLGKRFDKNKVLSNIDDDDTVAHRKKKDPNRKGAFIKPEVVAKPVEEDTIKNIVIPDALTIKELADKMKIQPSAIIKKLFLQGKMYTVTQDISFEEAEEIALEYNIICELEEPVDLVAELLKEDEEDEALMERRPPVVCVMGHVDHGKTSLLDAIRSTNVTSREAGGITQSIGASVVMIDGKKITFLDTPGHEAFTAMRMRGAKSTDIAILVVAADDGVMPQTVEAINHAKAAGIEIIVAINKIDKPSANIDKVKQELTEYELIPEDWGGSTIFVPVSAHSKEGIPQLLEMVLLTADVAEYKANPNRDARGIVIEASLDKGRGPVATVLVQKGTLHVGDSISIGSSFGKVRAMLDDKGNNVAEAGPSIPVEILGLNGVPNSGDTMLSFKDDKEARAAAETFIAQDKARLIDESRKKLSLDGLFDQIKAGTVKELNVIIKADVQGSVEAIKQSLIKLNNEEVAIRVIHGAVGAINESDISLASASNAIVIGFNVRMDAVAKDTADREKVDVRLYKVIYSIISDVESAMKGMLEPIYEEKVIGHAEIRQVFKASGIGNIAGSFVLDGKIIRGCKARITRDKDLIFEGNLASLKRFKDDVKEVNAGYECGLVFEKFNDVKEEDKVELYQMVEVPRS</sequence>
<feature type="region of interest" description="G-domain" evidence="8">
    <location>
        <begin position="487"/>
        <end position="635"/>
    </location>
</feature>
<dbReference type="GO" id="GO:0005525">
    <property type="term" value="F:GTP binding"/>
    <property type="evidence" value="ECO:0007669"/>
    <property type="project" value="UniProtKB-KW"/>
</dbReference>
<feature type="compositionally biased region" description="Basic and acidic residues" evidence="10">
    <location>
        <begin position="263"/>
        <end position="272"/>
    </location>
</feature>
<dbReference type="FunFam" id="2.40.30.10:FF:000007">
    <property type="entry name" value="Translation initiation factor IF-2"/>
    <property type="match status" value="1"/>
</dbReference>
<dbReference type="InterPro" id="IPR015760">
    <property type="entry name" value="TIF_IF2"/>
</dbReference>
<feature type="compositionally biased region" description="Low complexity" evidence="10">
    <location>
        <begin position="183"/>
        <end position="207"/>
    </location>
</feature>
<dbReference type="InterPro" id="IPR000795">
    <property type="entry name" value="T_Tr_GTP-bd_dom"/>
</dbReference>
<evidence type="ECO:0000256" key="6">
    <source>
        <dbReference type="ARBA" id="ARBA00023134"/>
    </source>
</evidence>
<dbReference type="OrthoDB" id="9811804at2"/>
<dbReference type="InterPro" id="IPR027417">
    <property type="entry name" value="P-loop_NTPase"/>
</dbReference>
<dbReference type="GO" id="GO:0003924">
    <property type="term" value="F:GTPase activity"/>
    <property type="evidence" value="ECO:0007669"/>
    <property type="project" value="UniProtKB-UniRule"/>
</dbReference>
<organism evidence="12 13">
    <name type="scientific">Catonella morbi ATCC 51271</name>
    <dbReference type="NCBI Taxonomy" id="592026"/>
    <lineage>
        <taxon>Bacteria</taxon>
        <taxon>Bacillati</taxon>
        <taxon>Bacillota</taxon>
        <taxon>Clostridia</taxon>
        <taxon>Lachnospirales</taxon>
        <taxon>Lachnospiraceae</taxon>
        <taxon>Catonella</taxon>
    </lineage>
</organism>
<evidence type="ECO:0000256" key="7">
    <source>
        <dbReference type="ARBA" id="ARBA00025162"/>
    </source>
</evidence>
<evidence type="ECO:0000256" key="8">
    <source>
        <dbReference type="HAMAP-Rule" id="MF_00100"/>
    </source>
</evidence>
<dbReference type="InterPro" id="IPR044145">
    <property type="entry name" value="IF2_II"/>
</dbReference>
<dbReference type="GO" id="GO:0005829">
    <property type="term" value="C:cytosol"/>
    <property type="evidence" value="ECO:0007669"/>
    <property type="project" value="TreeGrafter"/>
</dbReference>
<keyword evidence="3 8" id="KW-0396">Initiation factor</keyword>
<evidence type="ECO:0000256" key="2">
    <source>
        <dbReference type="ARBA" id="ARBA00020675"/>
    </source>
</evidence>
<dbReference type="CDD" id="cd01887">
    <property type="entry name" value="IF2_eIF5B"/>
    <property type="match status" value="1"/>
</dbReference>
<gene>
    <name evidence="8" type="primary">infB</name>
    <name evidence="12" type="ORF">GCWU0000282_000119</name>
</gene>
<feature type="compositionally biased region" description="Basic and acidic residues" evidence="10">
    <location>
        <begin position="321"/>
        <end position="356"/>
    </location>
</feature>
<dbReference type="InterPro" id="IPR009000">
    <property type="entry name" value="Transl_B-barrel_sf"/>
</dbReference>
<dbReference type="InterPro" id="IPR036925">
    <property type="entry name" value="TIF_IF2_dom3_sf"/>
</dbReference>
<dbReference type="EMBL" id="ACIL03000002">
    <property type="protein sequence ID" value="ESL04731.1"/>
    <property type="molecule type" value="Genomic_DNA"/>
</dbReference>
<feature type="compositionally biased region" description="Basic and acidic residues" evidence="10">
    <location>
        <begin position="88"/>
        <end position="182"/>
    </location>
</feature>
<dbReference type="PANTHER" id="PTHR43381:SF5">
    <property type="entry name" value="TR-TYPE G DOMAIN-CONTAINING PROTEIN"/>
    <property type="match status" value="1"/>
</dbReference>
<dbReference type="InterPro" id="IPR053905">
    <property type="entry name" value="EF-G-like_DII"/>
</dbReference>
<dbReference type="FunFam" id="2.40.30.10:FF:000008">
    <property type="entry name" value="Translation initiation factor IF-2"/>
    <property type="match status" value="1"/>
</dbReference>
<evidence type="ECO:0000256" key="10">
    <source>
        <dbReference type="SAM" id="MobiDB-lite"/>
    </source>
</evidence>
<dbReference type="HAMAP" id="MF_00100_B">
    <property type="entry name" value="IF_2_B"/>
    <property type="match status" value="1"/>
</dbReference>
<dbReference type="PANTHER" id="PTHR43381">
    <property type="entry name" value="TRANSLATION INITIATION FACTOR IF-2-RELATED"/>
    <property type="match status" value="1"/>
</dbReference>
<dbReference type="Proteomes" id="UP000018227">
    <property type="component" value="Unassembled WGS sequence"/>
</dbReference>
<dbReference type="CDD" id="cd03702">
    <property type="entry name" value="IF2_mtIF2_II"/>
    <property type="match status" value="1"/>
</dbReference>
<dbReference type="SUPFAM" id="SSF52540">
    <property type="entry name" value="P-loop containing nucleoside triphosphate hydrolases"/>
    <property type="match status" value="1"/>
</dbReference>
<feature type="region of interest" description="Disordered" evidence="10">
    <location>
        <begin position="53"/>
        <end position="356"/>
    </location>
</feature>
<keyword evidence="4 8" id="KW-0547">Nucleotide-binding</keyword>
<dbReference type="Pfam" id="PF00009">
    <property type="entry name" value="GTP_EFTU"/>
    <property type="match status" value="1"/>
</dbReference>
<dbReference type="InterPro" id="IPR023115">
    <property type="entry name" value="TIF_IF2_dom3"/>
</dbReference>
<dbReference type="FunFam" id="3.40.50.300:FF:000019">
    <property type="entry name" value="Translation initiation factor IF-2"/>
    <property type="match status" value="1"/>
</dbReference>
<dbReference type="STRING" id="592026.GCWU0000282_000119"/>
<dbReference type="NCBIfam" id="TIGR00487">
    <property type="entry name" value="IF-2"/>
    <property type="match status" value="1"/>
</dbReference>
<dbReference type="PROSITE" id="PS01176">
    <property type="entry name" value="IF2"/>
    <property type="match status" value="1"/>
</dbReference>
<dbReference type="InterPro" id="IPR000178">
    <property type="entry name" value="TF_IF2_bacterial-like"/>
</dbReference>
<evidence type="ECO:0000256" key="5">
    <source>
        <dbReference type="ARBA" id="ARBA00022917"/>
    </source>
</evidence>
<feature type="domain" description="Tr-type G" evidence="11">
    <location>
        <begin position="484"/>
        <end position="651"/>
    </location>
</feature>
<feature type="compositionally biased region" description="Basic and acidic residues" evidence="10">
    <location>
        <begin position="227"/>
        <end position="255"/>
    </location>
</feature>
<feature type="binding site" evidence="8">
    <location>
        <begin position="539"/>
        <end position="543"/>
    </location>
    <ligand>
        <name>GTP</name>
        <dbReference type="ChEBI" id="CHEBI:37565"/>
    </ligand>
</feature>
<evidence type="ECO:0000259" key="11">
    <source>
        <dbReference type="PROSITE" id="PS51722"/>
    </source>
</evidence>
<comment type="caution">
    <text evidence="12">The sequence shown here is derived from an EMBL/GenBank/DDBJ whole genome shotgun (WGS) entry which is preliminary data.</text>
</comment>
<dbReference type="SUPFAM" id="SSF50447">
    <property type="entry name" value="Translation proteins"/>
    <property type="match status" value="2"/>
</dbReference>
<dbReference type="Pfam" id="PF22042">
    <property type="entry name" value="EF-G_D2"/>
    <property type="match status" value="1"/>
</dbReference>
<accession>V2YAP5</accession>
<dbReference type="Gene3D" id="1.10.10.2480">
    <property type="match status" value="1"/>
</dbReference>
<keyword evidence="6 8" id="KW-0342">GTP-binding</keyword>
<evidence type="ECO:0000313" key="13">
    <source>
        <dbReference type="Proteomes" id="UP000018227"/>
    </source>
</evidence>
<reference evidence="12 13" key="1">
    <citation type="submission" date="2013-06" db="EMBL/GenBank/DDBJ databases">
        <authorList>
            <person name="Weinstock G."/>
            <person name="Sodergren E."/>
            <person name="Clifton S."/>
            <person name="Fulton L."/>
            <person name="Fulton B."/>
            <person name="Courtney L."/>
            <person name="Fronick C."/>
            <person name="Harrison M."/>
            <person name="Strong C."/>
            <person name="Farmer C."/>
            <person name="Delahaunty K."/>
            <person name="Markovic C."/>
            <person name="Hall O."/>
            <person name="Minx P."/>
            <person name="Tomlinson C."/>
            <person name="Mitreva M."/>
            <person name="Nelson J."/>
            <person name="Hou S."/>
            <person name="Wollam A."/>
            <person name="Pepin K.H."/>
            <person name="Johnson M."/>
            <person name="Bhonagiri V."/>
            <person name="Nash W.E."/>
            <person name="Warren W."/>
            <person name="Chinwalla A."/>
            <person name="Mardis E.R."/>
            <person name="Wilson R.K."/>
        </authorList>
    </citation>
    <scope>NUCLEOTIDE SEQUENCE [LARGE SCALE GENOMIC DNA]</scope>
    <source>
        <strain evidence="12 13">ATCC 51271</strain>
    </source>
</reference>
<comment type="similarity">
    <text evidence="1 8 9">Belongs to the TRAFAC class translation factor GTPase superfamily. Classic translation factor GTPase family. IF-2 subfamily.</text>
</comment>
<comment type="subcellular location">
    <subcellularLocation>
        <location evidence="8">Cytoplasm</location>
    </subcellularLocation>
</comment>
<dbReference type="NCBIfam" id="TIGR00231">
    <property type="entry name" value="small_GTP"/>
    <property type="match status" value="1"/>
</dbReference>
<dbReference type="CDD" id="cd03692">
    <property type="entry name" value="mtIF2_IVc"/>
    <property type="match status" value="1"/>
</dbReference>
<dbReference type="Pfam" id="PF11987">
    <property type="entry name" value="IF-2"/>
    <property type="match status" value="1"/>
</dbReference>
<dbReference type="RefSeq" id="WP_023353023.1">
    <property type="nucleotide sequence ID" value="NZ_KI535366.1"/>
</dbReference>
<dbReference type="InterPro" id="IPR005225">
    <property type="entry name" value="Small_GTP-bd"/>
</dbReference>
<feature type="compositionally biased region" description="Polar residues" evidence="10">
    <location>
        <begin position="216"/>
        <end position="226"/>
    </location>
</feature>
<comment type="function">
    <text evidence="7 8 9">One of the essential components for the initiation of protein synthesis. Protects formylmethionyl-tRNA from spontaneous hydrolysis and promotes its binding to the 30S ribosomal subunits. Also involved in the hydrolysis of GTP during the formation of the 70S ribosomal complex.</text>
</comment>
<dbReference type="AlphaFoldDB" id="V2YAP5"/>
<dbReference type="PROSITE" id="PS51722">
    <property type="entry name" value="G_TR_2"/>
    <property type="match status" value="1"/>
</dbReference>